<dbReference type="GO" id="GO:0009030">
    <property type="term" value="F:thiamine-phosphate kinase activity"/>
    <property type="evidence" value="ECO:0007669"/>
    <property type="project" value="UniProtKB-EC"/>
</dbReference>
<feature type="binding site" evidence="2">
    <location>
        <position position="53"/>
    </location>
    <ligand>
        <name>Mg(2+)</name>
        <dbReference type="ChEBI" id="CHEBI:18420"/>
        <label>4</label>
    </ligand>
</feature>
<dbReference type="InterPro" id="IPR036921">
    <property type="entry name" value="PurM-like_N_sf"/>
</dbReference>
<keyword evidence="2" id="KW-0460">Magnesium</keyword>
<dbReference type="PANTHER" id="PTHR30270">
    <property type="entry name" value="THIAMINE-MONOPHOSPHATE KINASE"/>
    <property type="match status" value="1"/>
</dbReference>
<feature type="binding site" evidence="2">
    <location>
        <position position="84"/>
    </location>
    <ligand>
        <name>Mg(2+)</name>
        <dbReference type="ChEBI" id="CHEBI:18420"/>
        <label>2</label>
    </ligand>
</feature>
<feature type="binding site" evidence="2">
    <location>
        <position position="38"/>
    </location>
    <ligand>
        <name>Mg(2+)</name>
        <dbReference type="ChEBI" id="CHEBI:18420"/>
        <label>3</label>
    </ligand>
</feature>
<dbReference type="PIRSF" id="PIRSF005303">
    <property type="entry name" value="Thiam_monoph_kin"/>
    <property type="match status" value="1"/>
</dbReference>
<keyword evidence="2" id="KW-0067">ATP-binding</keyword>
<keyword evidence="2 4" id="KW-0418">Kinase</keyword>
<dbReference type="InterPro" id="IPR006283">
    <property type="entry name" value="ThiL-like"/>
</dbReference>
<feature type="binding site" evidence="2">
    <location>
        <position position="114"/>
    </location>
    <ligand>
        <name>ATP</name>
        <dbReference type="ChEBI" id="CHEBI:30616"/>
    </ligand>
</feature>
<feature type="binding site" evidence="2">
    <location>
        <position position="239"/>
    </location>
    <ligand>
        <name>Mg(2+)</name>
        <dbReference type="ChEBI" id="CHEBI:18420"/>
        <label>5</label>
    </ligand>
</feature>
<comment type="catalytic activity">
    <reaction evidence="2">
        <text>thiamine phosphate + ATP = thiamine diphosphate + ADP</text>
        <dbReference type="Rhea" id="RHEA:15913"/>
        <dbReference type="ChEBI" id="CHEBI:30616"/>
        <dbReference type="ChEBI" id="CHEBI:37575"/>
        <dbReference type="ChEBI" id="CHEBI:58937"/>
        <dbReference type="ChEBI" id="CHEBI:456216"/>
        <dbReference type="EC" id="2.7.4.16"/>
    </reaction>
</comment>
<feature type="binding site" evidence="2">
    <location>
        <position position="289"/>
    </location>
    <ligand>
        <name>substrate</name>
    </ligand>
</feature>
<dbReference type="EC" id="2.7.4.16" evidence="2"/>
<comment type="similarity">
    <text evidence="2">Belongs to the thiamine-monophosphate kinase family.</text>
</comment>
<evidence type="ECO:0000313" key="4">
    <source>
        <dbReference type="EMBL" id="MFD1142346.1"/>
    </source>
</evidence>
<feature type="binding site" evidence="2">
    <location>
        <position position="84"/>
    </location>
    <ligand>
        <name>Mg(2+)</name>
        <dbReference type="ChEBI" id="CHEBI:18420"/>
        <label>3</label>
    </ligand>
</feature>
<dbReference type="HAMAP" id="MF_02128">
    <property type="entry name" value="TMP_kinase"/>
    <property type="match status" value="1"/>
</dbReference>
<dbReference type="Gene3D" id="3.30.1330.10">
    <property type="entry name" value="PurM-like, N-terminal domain"/>
    <property type="match status" value="1"/>
</dbReference>
<dbReference type="InterPro" id="IPR016188">
    <property type="entry name" value="PurM-like_N"/>
</dbReference>
<dbReference type="SUPFAM" id="SSF56042">
    <property type="entry name" value="PurM C-terminal domain-like"/>
    <property type="match status" value="1"/>
</dbReference>
<gene>
    <name evidence="2 4" type="primary">thiL</name>
    <name evidence="4" type="ORF">ACFQ4C_14570</name>
</gene>
<evidence type="ECO:0000256" key="1">
    <source>
        <dbReference type="ARBA" id="ARBA00022977"/>
    </source>
</evidence>
<comment type="caution">
    <text evidence="4">The sequence shown here is derived from an EMBL/GenBank/DDBJ whole genome shotgun (WGS) entry which is preliminary data.</text>
</comment>
<dbReference type="NCBIfam" id="TIGR01379">
    <property type="entry name" value="thiL"/>
    <property type="match status" value="1"/>
</dbReference>
<feature type="binding site" evidence="2">
    <location>
        <position position="341"/>
    </location>
    <ligand>
        <name>substrate</name>
    </ligand>
</feature>
<sequence>MNTRTELGSVGEIALIQRLSRDFAQTSHTETVRGIGDDAAVIDTGGPDYWLISTDMLLEGVHFDLAYSPLKHLGFKAVAVNVSDIAAMNGTPLQITVSIALSNRFSVEAVEELYAGIKAACEAYRVDLIGGDTTSSRSGLVISVTVTGKVAKDKITYRNTAKPNDVVCVTGDLGAAFLGLQLLEREKQVFLSDPNMQPEIGEDKSYVLERQLRPSARTDIVYELQDLGIVPTAMIDVSDGLASELMHICTQSGTGAVIFDENIPIDDVSYLVATELNLSPLTAALNGGEDYELLFTIRPHEFEKLKNHARITPIGYLTDKPDDILLGTKAGQYTPIKAQGWKHF</sequence>
<feature type="binding site" evidence="2">
    <location>
        <position position="84"/>
    </location>
    <ligand>
        <name>Mg(2+)</name>
        <dbReference type="ChEBI" id="CHEBI:18420"/>
        <label>4</label>
    </ligand>
</feature>
<accession>A0ABW3QA14</accession>
<feature type="domain" description="PurM-like N-terminal" evidence="3">
    <location>
        <begin position="36"/>
        <end position="150"/>
    </location>
</feature>
<comment type="pathway">
    <text evidence="2">Cofactor biosynthesis; thiamine diphosphate biosynthesis; thiamine diphosphate from thiamine phosphate: step 1/1.</text>
</comment>
<comment type="function">
    <text evidence="2">Catalyzes the ATP-dependent phosphorylation of thiamine-monophosphate (TMP) to form thiamine-pyrophosphate (TPP), the active form of vitamin B1.</text>
</comment>
<reference evidence="5" key="1">
    <citation type="journal article" date="2019" name="Int. J. Syst. Evol. Microbiol.">
        <title>The Global Catalogue of Microorganisms (GCM) 10K type strain sequencing project: providing services to taxonomists for standard genome sequencing and annotation.</title>
        <authorList>
            <consortium name="The Broad Institute Genomics Platform"/>
            <consortium name="The Broad Institute Genome Sequencing Center for Infectious Disease"/>
            <person name="Wu L."/>
            <person name="Ma J."/>
        </authorList>
    </citation>
    <scope>NUCLEOTIDE SEQUENCE [LARGE SCALE GENOMIC DNA]</scope>
    <source>
        <strain evidence="5">CCUG 55608</strain>
    </source>
</reference>
<feature type="binding site" evidence="2">
    <location>
        <begin position="131"/>
        <end position="132"/>
    </location>
    <ligand>
        <name>ATP</name>
        <dbReference type="ChEBI" id="CHEBI:30616"/>
    </ligand>
</feature>
<dbReference type="InterPro" id="IPR036676">
    <property type="entry name" value="PurM-like_C_sf"/>
</dbReference>
<protein>
    <recommendedName>
        <fullName evidence="2">Thiamine-monophosphate kinase</fullName>
        <shortName evidence="2">TMP kinase</shortName>
        <shortName evidence="2">Thiamine-phosphate kinase</shortName>
        <ecNumber evidence="2">2.7.4.16</ecNumber>
    </recommendedName>
</protein>
<dbReference type="Pfam" id="PF00586">
    <property type="entry name" value="AIRS"/>
    <property type="match status" value="1"/>
</dbReference>
<feature type="binding site" evidence="2">
    <location>
        <position position="238"/>
    </location>
    <ligand>
        <name>ATP</name>
        <dbReference type="ChEBI" id="CHEBI:30616"/>
    </ligand>
</feature>
<comment type="miscellaneous">
    <text evidence="2">Reaction mechanism of ThiL seems to utilize a direct, inline transfer of the gamma-phosphate of ATP to TMP rather than a phosphorylated enzyme intermediate.</text>
</comment>
<organism evidence="4 5">
    <name type="scientific">Larkinella insperata</name>
    <dbReference type="NCBI Taxonomy" id="332158"/>
    <lineage>
        <taxon>Bacteria</taxon>
        <taxon>Pseudomonadati</taxon>
        <taxon>Bacteroidota</taxon>
        <taxon>Cytophagia</taxon>
        <taxon>Cytophagales</taxon>
        <taxon>Spirosomataceae</taxon>
        <taxon>Larkinella</taxon>
    </lineage>
</organism>
<feature type="binding site" evidence="2">
    <location>
        <position position="236"/>
    </location>
    <ligand>
        <name>Mg(2+)</name>
        <dbReference type="ChEBI" id="CHEBI:18420"/>
        <label>3</label>
    </ligand>
</feature>
<evidence type="ECO:0000313" key="5">
    <source>
        <dbReference type="Proteomes" id="UP001597116"/>
    </source>
</evidence>
<keyword evidence="2" id="KW-0479">Metal-binding</keyword>
<dbReference type="RefSeq" id="WP_265992841.1">
    <property type="nucleotide sequence ID" value="NZ_CP110973.1"/>
</dbReference>
<feature type="binding site" evidence="2">
    <location>
        <position position="62"/>
    </location>
    <ligand>
        <name>substrate</name>
    </ligand>
</feature>
<evidence type="ECO:0000259" key="3">
    <source>
        <dbReference type="Pfam" id="PF00586"/>
    </source>
</evidence>
<feature type="binding site" evidence="2">
    <location>
        <position position="55"/>
    </location>
    <ligand>
        <name>Mg(2+)</name>
        <dbReference type="ChEBI" id="CHEBI:18420"/>
        <label>1</label>
    </ligand>
</feature>
<dbReference type="CDD" id="cd02194">
    <property type="entry name" value="ThiL"/>
    <property type="match status" value="1"/>
</dbReference>
<keyword evidence="2" id="KW-0547">Nucleotide-binding</keyword>
<keyword evidence="1 2" id="KW-0784">Thiamine biosynthesis</keyword>
<feature type="binding site" evidence="2">
    <location>
        <position position="55"/>
    </location>
    <ligand>
        <name>Mg(2+)</name>
        <dbReference type="ChEBI" id="CHEBI:18420"/>
        <label>2</label>
    </ligand>
</feature>
<dbReference type="Proteomes" id="UP001597116">
    <property type="component" value="Unassembled WGS sequence"/>
</dbReference>
<dbReference type="PANTHER" id="PTHR30270:SF0">
    <property type="entry name" value="THIAMINE-MONOPHOSPHATE KINASE"/>
    <property type="match status" value="1"/>
</dbReference>
<name>A0ABW3QA14_9BACT</name>
<dbReference type="Gene3D" id="3.90.650.10">
    <property type="entry name" value="PurM-like C-terminal domain"/>
    <property type="match status" value="1"/>
</dbReference>
<feature type="binding site" evidence="2">
    <location>
        <position position="54"/>
    </location>
    <ligand>
        <name>Mg(2+)</name>
        <dbReference type="ChEBI" id="CHEBI:18420"/>
        <label>1</label>
    </ligand>
</feature>
<dbReference type="SUPFAM" id="SSF55326">
    <property type="entry name" value="PurM N-terminal domain-like"/>
    <property type="match status" value="1"/>
</dbReference>
<feature type="binding site" evidence="2">
    <location>
        <position position="158"/>
    </location>
    <ligand>
        <name>ATP</name>
        <dbReference type="ChEBI" id="CHEBI:30616"/>
    </ligand>
</feature>
<keyword evidence="5" id="KW-1185">Reference proteome</keyword>
<proteinExistence type="inferred from homology"/>
<feature type="binding site" evidence="2">
    <location>
        <position position="132"/>
    </location>
    <ligand>
        <name>Mg(2+)</name>
        <dbReference type="ChEBI" id="CHEBI:18420"/>
        <label>1</label>
    </ligand>
</feature>
<keyword evidence="2 4" id="KW-0808">Transferase</keyword>
<dbReference type="EMBL" id="JBHTLP010000008">
    <property type="protein sequence ID" value="MFD1142346.1"/>
    <property type="molecule type" value="Genomic_DNA"/>
</dbReference>
<feature type="binding site" evidence="2">
    <location>
        <position position="38"/>
    </location>
    <ligand>
        <name>Mg(2+)</name>
        <dbReference type="ChEBI" id="CHEBI:18420"/>
        <label>4</label>
    </ligand>
</feature>
<evidence type="ECO:0000256" key="2">
    <source>
        <dbReference type="HAMAP-Rule" id="MF_02128"/>
    </source>
</evidence>